<dbReference type="PANTHER" id="PTHR30154">
    <property type="entry name" value="LEUCINE-RESPONSIVE REGULATORY PROTEIN"/>
    <property type="match status" value="1"/>
</dbReference>
<dbReference type="InterPro" id="IPR000485">
    <property type="entry name" value="AsnC-type_HTH_dom"/>
</dbReference>
<reference evidence="5 6" key="1">
    <citation type="submission" date="2023-05" db="EMBL/GenBank/DDBJ databases">
        <title>Novel species of genus Flectobacillus isolated from stream in China.</title>
        <authorList>
            <person name="Lu H."/>
        </authorList>
    </citation>
    <scope>NUCLEOTIDE SEQUENCE [LARGE SCALE GENOMIC DNA]</scope>
    <source>
        <strain evidence="5 6">KCTC 42575</strain>
    </source>
</reference>
<accession>A0ABT6Y371</accession>
<organism evidence="5 6">
    <name type="scientific">Flectobacillus roseus</name>
    <dbReference type="NCBI Taxonomy" id="502259"/>
    <lineage>
        <taxon>Bacteria</taxon>
        <taxon>Pseudomonadati</taxon>
        <taxon>Bacteroidota</taxon>
        <taxon>Cytophagia</taxon>
        <taxon>Cytophagales</taxon>
        <taxon>Flectobacillaceae</taxon>
        <taxon>Flectobacillus</taxon>
    </lineage>
</organism>
<dbReference type="RefSeq" id="WP_095164435.1">
    <property type="nucleotide sequence ID" value="NZ_JASHIF010000002.1"/>
</dbReference>
<keyword evidence="2" id="KW-0238">DNA-binding</keyword>
<dbReference type="PANTHER" id="PTHR30154:SF34">
    <property type="entry name" value="TRANSCRIPTIONAL REGULATOR AZLB"/>
    <property type="match status" value="1"/>
</dbReference>
<evidence type="ECO:0000313" key="5">
    <source>
        <dbReference type="EMBL" id="MDI9858023.1"/>
    </source>
</evidence>
<dbReference type="InterPro" id="IPR019887">
    <property type="entry name" value="Tscrpt_reg_AsnC/Lrp_C"/>
</dbReference>
<evidence type="ECO:0000256" key="1">
    <source>
        <dbReference type="ARBA" id="ARBA00023015"/>
    </source>
</evidence>
<gene>
    <name evidence="5" type="ORF">QM524_02265</name>
</gene>
<dbReference type="SMART" id="SM00344">
    <property type="entry name" value="HTH_ASNC"/>
    <property type="match status" value="1"/>
</dbReference>
<dbReference type="Gene3D" id="3.30.70.920">
    <property type="match status" value="1"/>
</dbReference>
<protein>
    <submittedName>
        <fullName evidence="5">Lrp/AsnC family transcriptional regulator</fullName>
    </submittedName>
</protein>
<dbReference type="SUPFAM" id="SSF46785">
    <property type="entry name" value="Winged helix' DNA-binding domain"/>
    <property type="match status" value="1"/>
</dbReference>
<keyword evidence="3" id="KW-0804">Transcription</keyword>
<dbReference type="Pfam" id="PF13412">
    <property type="entry name" value="HTH_24"/>
    <property type="match status" value="1"/>
</dbReference>
<dbReference type="InterPro" id="IPR011991">
    <property type="entry name" value="ArsR-like_HTH"/>
</dbReference>
<sequence length="153" mass="17633">MNSLDQTDIEILKLLQENAELSIKEIANKTFKSNASVHERIRRLKENGYIKKTVAILDRRLVNCNLIAFCHVLLNNHASKTLDSFEKEVIKFPEVMECYQMTGTFDFILRVVTPDIDAYHDFYRNKLANLADIATVQTFFVLSEAKSETAYPL</sequence>
<evidence type="ECO:0000256" key="2">
    <source>
        <dbReference type="ARBA" id="ARBA00023125"/>
    </source>
</evidence>
<feature type="domain" description="HTH asnC-type" evidence="4">
    <location>
        <begin position="4"/>
        <end position="65"/>
    </location>
</feature>
<name>A0ABT6Y371_9BACT</name>
<dbReference type="InterPro" id="IPR011008">
    <property type="entry name" value="Dimeric_a/b-barrel"/>
</dbReference>
<evidence type="ECO:0000256" key="3">
    <source>
        <dbReference type="ARBA" id="ARBA00023163"/>
    </source>
</evidence>
<dbReference type="SUPFAM" id="SSF54909">
    <property type="entry name" value="Dimeric alpha+beta barrel"/>
    <property type="match status" value="1"/>
</dbReference>
<keyword evidence="6" id="KW-1185">Reference proteome</keyword>
<dbReference type="CDD" id="cd00090">
    <property type="entry name" value="HTH_ARSR"/>
    <property type="match status" value="1"/>
</dbReference>
<dbReference type="Proteomes" id="UP001236507">
    <property type="component" value="Unassembled WGS sequence"/>
</dbReference>
<dbReference type="PRINTS" id="PR00033">
    <property type="entry name" value="HTHASNC"/>
</dbReference>
<dbReference type="InterPro" id="IPR036388">
    <property type="entry name" value="WH-like_DNA-bd_sf"/>
</dbReference>
<dbReference type="PROSITE" id="PS50956">
    <property type="entry name" value="HTH_ASNC_2"/>
    <property type="match status" value="1"/>
</dbReference>
<dbReference type="InterPro" id="IPR019888">
    <property type="entry name" value="Tscrpt_reg_AsnC-like"/>
</dbReference>
<dbReference type="InterPro" id="IPR036390">
    <property type="entry name" value="WH_DNA-bd_sf"/>
</dbReference>
<dbReference type="Pfam" id="PF01037">
    <property type="entry name" value="AsnC_trans_reg"/>
    <property type="match status" value="1"/>
</dbReference>
<proteinExistence type="predicted"/>
<evidence type="ECO:0000259" key="4">
    <source>
        <dbReference type="PROSITE" id="PS50956"/>
    </source>
</evidence>
<keyword evidence="1" id="KW-0805">Transcription regulation</keyword>
<dbReference type="EMBL" id="JASHIF010000002">
    <property type="protein sequence ID" value="MDI9858023.1"/>
    <property type="molecule type" value="Genomic_DNA"/>
</dbReference>
<evidence type="ECO:0000313" key="6">
    <source>
        <dbReference type="Proteomes" id="UP001236507"/>
    </source>
</evidence>
<comment type="caution">
    <text evidence="5">The sequence shown here is derived from an EMBL/GenBank/DDBJ whole genome shotgun (WGS) entry which is preliminary data.</text>
</comment>
<dbReference type="Gene3D" id="1.10.10.10">
    <property type="entry name" value="Winged helix-like DNA-binding domain superfamily/Winged helix DNA-binding domain"/>
    <property type="match status" value="1"/>
</dbReference>